<dbReference type="PROSITE" id="PS51198">
    <property type="entry name" value="UVRD_HELICASE_ATP_BIND"/>
    <property type="match status" value="1"/>
</dbReference>
<dbReference type="PANTHER" id="PTHR11070:SF2">
    <property type="entry name" value="ATP-DEPENDENT DNA HELICASE SRS2"/>
    <property type="match status" value="1"/>
</dbReference>
<feature type="transmembrane region" description="Helical" evidence="12">
    <location>
        <begin position="909"/>
        <end position="927"/>
    </location>
</feature>
<dbReference type="Proteomes" id="UP000823046">
    <property type="component" value="Unassembled WGS sequence"/>
</dbReference>
<evidence type="ECO:0000256" key="12">
    <source>
        <dbReference type="SAM" id="Phobius"/>
    </source>
</evidence>
<comment type="catalytic activity">
    <reaction evidence="10">
        <text>ATP + H2O = ADP + phosphate + H(+)</text>
        <dbReference type="Rhea" id="RHEA:13065"/>
        <dbReference type="ChEBI" id="CHEBI:15377"/>
        <dbReference type="ChEBI" id="CHEBI:15378"/>
        <dbReference type="ChEBI" id="CHEBI:30616"/>
        <dbReference type="ChEBI" id="CHEBI:43474"/>
        <dbReference type="ChEBI" id="CHEBI:456216"/>
        <dbReference type="EC" id="5.6.2.4"/>
    </reaction>
</comment>
<evidence type="ECO:0000256" key="2">
    <source>
        <dbReference type="ARBA" id="ARBA00022741"/>
    </source>
</evidence>
<name>A0ABQ7JE15_9APIC</name>
<keyword evidence="16" id="KW-1185">Reference proteome</keyword>
<dbReference type="InterPro" id="IPR027417">
    <property type="entry name" value="P-loop_NTPase"/>
</dbReference>
<dbReference type="Pfam" id="PF13361">
    <property type="entry name" value="UvrD_C"/>
    <property type="match status" value="1"/>
</dbReference>
<dbReference type="EC" id="5.6.2.4" evidence="9"/>
<dbReference type="InterPro" id="IPR000212">
    <property type="entry name" value="DNA_helicase_UvrD/REP"/>
</dbReference>
<keyword evidence="12" id="KW-0472">Membrane</keyword>
<evidence type="ECO:0000256" key="1">
    <source>
        <dbReference type="ARBA" id="ARBA00009922"/>
    </source>
</evidence>
<dbReference type="GO" id="GO:0004386">
    <property type="term" value="F:helicase activity"/>
    <property type="evidence" value="ECO:0007669"/>
    <property type="project" value="UniProtKB-KW"/>
</dbReference>
<feature type="domain" description="UvrD-like helicase C-terminal" evidence="14">
    <location>
        <begin position="293"/>
        <end position="755"/>
    </location>
</feature>
<protein>
    <recommendedName>
        <fullName evidence="9">DNA 3'-5' helicase</fullName>
        <ecNumber evidence="9">5.6.2.4</ecNumber>
    </recommendedName>
</protein>
<keyword evidence="6" id="KW-0238">DNA-binding</keyword>
<evidence type="ECO:0000256" key="6">
    <source>
        <dbReference type="ARBA" id="ARBA00023125"/>
    </source>
</evidence>
<evidence type="ECO:0000256" key="4">
    <source>
        <dbReference type="ARBA" id="ARBA00022806"/>
    </source>
</evidence>
<evidence type="ECO:0000256" key="8">
    <source>
        <dbReference type="ARBA" id="ARBA00034617"/>
    </source>
</evidence>
<evidence type="ECO:0000259" key="14">
    <source>
        <dbReference type="PROSITE" id="PS51217"/>
    </source>
</evidence>
<keyword evidence="3 11" id="KW-0378">Hydrolase</keyword>
<keyword evidence="12" id="KW-0812">Transmembrane</keyword>
<dbReference type="Gene3D" id="3.40.50.300">
    <property type="entry name" value="P-loop containing nucleotide triphosphate hydrolases"/>
    <property type="match status" value="3"/>
</dbReference>
<evidence type="ECO:0000313" key="15">
    <source>
        <dbReference type="EMBL" id="KAF8822221.1"/>
    </source>
</evidence>
<accession>A0ABQ7JE15</accession>
<dbReference type="Pfam" id="PF00580">
    <property type="entry name" value="UvrD-helicase"/>
    <property type="match status" value="1"/>
</dbReference>
<dbReference type="EMBL" id="JADAQX010000072">
    <property type="protein sequence ID" value="KAF8822221.1"/>
    <property type="molecule type" value="Genomic_DNA"/>
</dbReference>
<keyword evidence="7" id="KW-0413">Isomerase</keyword>
<dbReference type="SUPFAM" id="SSF52540">
    <property type="entry name" value="P-loop containing nucleoside triphosphate hydrolases"/>
    <property type="match status" value="1"/>
</dbReference>
<feature type="domain" description="UvrD-like helicase ATP-binding" evidence="13">
    <location>
        <begin position="1"/>
        <end position="303"/>
    </location>
</feature>
<organism evidence="15 16">
    <name type="scientific">Cardiosporidium cionae</name>
    <dbReference type="NCBI Taxonomy" id="476202"/>
    <lineage>
        <taxon>Eukaryota</taxon>
        <taxon>Sar</taxon>
        <taxon>Alveolata</taxon>
        <taxon>Apicomplexa</taxon>
        <taxon>Aconoidasida</taxon>
        <taxon>Nephromycida</taxon>
        <taxon>Cardiosporidium</taxon>
    </lineage>
</organism>
<dbReference type="PANTHER" id="PTHR11070">
    <property type="entry name" value="UVRD / RECB / PCRA DNA HELICASE FAMILY MEMBER"/>
    <property type="match status" value="1"/>
</dbReference>
<evidence type="ECO:0000256" key="9">
    <source>
        <dbReference type="ARBA" id="ARBA00034808"/>
    </source>
</evidence>
<dbReference type="Gene3D" id="1.10.10.160">
    <property type="match status" value="1"/>
</dbReference>
<comment type="similarity">
    <text evidence="1">Belongs to the helicase family. UvrD subfamily.</text>
</comment>
<keyword evidence="5 11" id="KW-0067">ATP-binding</keyword>
<keyword evidence="12" id="KW-1133">Transmembrane helix</keyword>
<comment type="caution">
    <text evidence="15">The sequence shown here is derived from an EMBL/GenBank/DDBJ whole genome shotgun (WGS) entry which is preliminary data.</text>
</comment>
<feature type="binding site" evidence="11">
    <location>
        <begin position="14"/>
        <end position="21"/>
    </location>
    <ligand>
        <name>ATP</name>
        <dbReference type="ChEBI" id="CHEBI:30616"/>
    </ligand>
</feature>
<reference evidence="15 16" key="1">
    <citation type="journal article" date="2020" name="bioRxiv">
        <title>Metabolic contributions of an alphaproteobacterial endosymbiont in the apicomplexan Cardiosporidium cionae.</title>
        <authorList>
            <person name="Hunter E.S."/>
            <person name="Paight C.J."/>
            <person name="Lane C.E."/>
        </authorList>
    </citation>
    <scope>NUCLEOTIDE SEQUENCE [LARGE SCALE GENOMIC DNA]</scope>
    <source>
        <strain evidence="15">ESH_2018</strain>
    </source>
</reference>
<evidence type="ECO:0000259" key="13">
    <source>
        <dbReference type="PROSITE" id="PS51198"/>
    </source>
</evidence>
<dbReference type="InterPro" id="IPR013986">
    <property type="entry name" value="DExx_box_DNA_helicase_dom_sf"/>
</dbReference>
<evidence type="ECO:0000256" key="5">
    <source>
        <dbReference type="ARBA" id="ARBA00022840"/>
    </source>
</evidence>
<evidence type="ECO:0000313" key="16">
    <source>
        <dbReference type="Proteomes" id="UP000823046"/>
    </source>
</evidence>
<dbReference type="Gene3D" id="1.10.486.10">
    <property type="entry name" value="PCRA, domain 4"/>
    <property type="match status" value="1"/>
</dbReference>
<comment type="catalytic activity">
    <reaction evidence="8">
        <text>Couples ATP hydrolysis with the unwinding of duplex DNA by translocating in the 3'-5' direction.</text>
        <dbReference type="EC" id="5.6.2.4"/>
    </reaction>
</comment>
<sequence>METVLANLSILFMSGGILGKTTTLTARIIKFLFEDCKPVAALTFTRKAAEEMRQRIGASLISIQHTKKFVNTPSCSVSPAQNDRIEDVLYNSKQGVLFVGTIHSFCKLLLKTYGYLIGISSSFRYIGNRVMVISREWQTQIIREILENACSSIKKPCNLESSLENRHDTGNYETSDMLSEDGEDSVNDLSHAFTKNSSEISCKVVDNFNRLIWSIKYNPSLLEKYKTENFLEFQDVSRTQLRLLDALRFEATHGSITIVGDDDQAIYGWRGSSWRNYCNGHKVFLECNWRCTKSILDVALRLIKCIKLHRIPKDLYTLNPLGEKVTLSIQQNPRAEACFLVKKILQLKCELNLRWSDFAILSRTNSALRSVETFVKDSGIFSNAWSQFVEKAGPVDIPLGKKAKIVALPVENSTQKTNNYEFWRKREVLDILAYCRLIVEDSHDISFLRVVNRPSRSLGPKILRDIESYGAQPPPFFQKASPLKEIMNVHLPKMNYSKNMKVKSFADYLLHKAIILIKITYMISYKQKVYDILQYVTERASFFEAAKSLCNDKKDGSGRTTKQLARLEAFITLIEKLNLFSNREVAASEIILEILKAIDYFPFISGKLSKTNEAKQSSTLTDSVVGKSLQPSAKEDERNIPKNSSLEIENAFHFSKKSESIWTLIKFAAMYTPNSLQVASATKELTKVTVENIEICFISFTIGSSTSLFLFGSMLLLIPTGLHCLLCLLKDSSNGLHSFEEKECVRLSTIHQAKGLEWPVVLLARANEGILPLFNQNDSLEKCDSDTMDEERRIAYVAFTRARFRLVISCVLTDGRQGTLQPSRKFDISEIFFNIYLSRKRNGNPAWEIIDSASNMEASFLPSRKSTSSEFKASSVDSFCYNGWDDTCKNSINGVNTHSFPNINHSDGFVSLWSVAFVTLLLLMNILEAVTVSISQVKWFQLNLCSRQHIL</sequence>
<evidence type="ECO:0000256" key="10">
    <source>
        <dbReference type="ARBA" id="ARBA00048988"/>
    </source>
</evidence>
<evidence type="ECO:0000256" key="11">
    <source>
        <dbReference type="PROSITE-ProRule" id="PRU00560"/>
    </source>
</evidence>
<gene>
    <name evidence="15" type="ORF">IE077_000790</name>
</gene>
<dbReference type="InterPro" id="IPR014017">
    <property type="entry name" value="DNA_helicase_UvrD-like_C"/>
</dbReference>
<evidence type="ECO:0000256" key="3">
    <source>
        <dbReference type="ARBA" id="ARBA00022801"/>
    </source>
</evidence>
<dbReference type="PROSITE" id="PS51217">
    <property type="entry name" value="UVRD_HELICASE_CTER"/>
    <property type="match status" value="1"/>
</dbReference>
<evidence type="ECO:0000256" key="7">
    <source>
        <dbReference type="ARBA" id="ARBA00023235"/>
    </source>
</evidence>
<keyword evidence="4 11" id="KW-0347">Helicase</keyword>
<keyword evidence="2 11" id="KW-0547">Nucleotide-binding</keyword>
<proteinExistence type="inferred from homology"/>
<dbReference type="InterPro" id="IPR014016">
    <property type="entry name" value="UvrD-like_ATP-bd"/>
</dbReference>
<feature type="transmembrane region" description="Helical" evidence="12">
    <location>
        <begin position="708"/>
        <end position="729"/>
    </location>
</feature>